<keyword evidence="7" id="KW-0408">Iron</keyword>
<comment type="caution">
    <text evidence="11">The sequence shown here is derived from an EMBL/GenBank/DDBJ whole genome shotgun (WGS) entry which is preliminary data.</text>
</comment>
<reference evidence="11 12" key="2">
    <citation type="submission" date="2024-02" db="EMBL/GenBank/DDBJ databases">
        <title>The Genome Sequence of Enterococcus diestrammenae JM9A.</title>
        <authorList>
            <person name="Earl A."/>
            <person name="Manson A."/>
            <person name="Gilmore M."/>
            <person name="Sanders J."/>
            <person name="Shea T."/>
            <person name="Howe W."/>
            <person name="Livny J."/>
            <person name="Cuomo C."/>
            <person name="Neafsey D."/>
            <person name="Birren B."/>
        </authorList>
    </citation>
    <scope>NUCLEOTIDE SEQUENCE [LARGE SCALE GENOMIC DNA]</scope>
    <source>
        <strain evidence="11 12">JM9A</strain>
    </source>
</reference>
<evidence type="ECO:0000256" key="9">
    <source>
        <dbReference type="ARBA" id="ARBA00034078"/>
    </source>
</evidence>
<evidence type="ECO:0000313" key="11">
    <source>
        <dbReference type="EMBL" id="MEO1782914.1"/>
    </source>
</evidence>
<name>A0ABV0F6M4_9ENTE</name>
<organism evidence="11 12">
    <name type="scientific">Enterococcus diestrammenae</name>
    <dbReference type="NCBI Taxonomy" id="1155073"/>
    <lineage>
        <taxon>Bacteria</taxon>
        <taxon>Bacillati</taxon>
        <taxon>Bacillota</taxon>
        <taxon>Bacilli</taxon>
        <taxon>Lactobacillales</taxon>
        <taxon>Enterococcaceae</taxon>
        <taxon>Enterococcus</taxon>
    </lineage>
</organism>
<evidence type="ECO:0000256" key="7">
    <source>
        <dbReference type="ARBA" id="ARBA00023004"/>
    </source>
</evidence>
<evidence type="ECO:0000313" key="12">
    <source>
        <dbReference type="Proteomes" id="UP001429357"/>
    </source>
</evidence>
<keyword evidence="3" id="KW-0001">2Fe-2S</keyword>
<dbReference type="InterPro" id="IPR019480">
    <property type="entry name" value="Dihydroorotate_DH_Fe-S-bd"/>
</dbReference>
<evidence type="ECO:0000256" key="1">
    <source>
        <dbReference type="ARBA" id="ARBA00022448"/>
    </source>
</evidence>
<dbReference type="NCBIfam" id="TIGR02911">
    <property type="entry name" value="sulfite_red_B"/>
    <property type="match status" value="1"/>
</dbReference>
<sequence length="283" mass="31781">MCDNCQNHNHAGTATMTKEANPVLPTPHKIIDIIKETATEWTFRMENHLPIEDGQFMQLSIPRVGEAPISVSGYGDGWCDFTIRNVGKVTNELFNLRKGDTIFMRGAYGHGWPVAKFAKKNMLVIAGGTGVAPIKTLVEKFFANPEAYGDIYLIFGFKDAESILFRQTIDKWKEAPNFHAIYTLDRDQYQDWETGLVTKFVERVPFADFGDNYECVVVGPPVMMKFATMSLGEAGIPDEKIWVSYERNMSCGIGKCGHCRIDSTYVCVDGPVFNYAFAKNLND</sequence>
<dbReference type="InterPro" id="IPR050353">
    <property type="entry name" value="PyrK_electron_transfer"/>
</dbReference>
<dbReference type="Proteomes" id="UP001429357">
    <property type="component" value="Unassembled WGS sequence"/>
</dbReference>
<protein>
    <submittedName>
        <fullName evidence="11">Sulfite reductase, subunit B</fullName>
    </submittedName>
</protein>
<dbReference type="InterPro" id="IPR037117">
    <property type="entry name" value="Dihydroorotate_DH_ele_sf"/>
</dbReference>
<dbReference type="Gene3D" id="3.40.50.80">
    <property type="entry name" value="Nucleotide-binding domain of ferredoxin-NADP reductase (FNR) module"/>
    <property type="match status" value="1"/>
</dbReference>
<dbReference type="PIRSF" id="PIRSF006816">
    <property type="entry name" value="Cyc3_hyd_g"/>
    <property type="match status" value="1"/>
</dbReference>
<dbReference type="Gene3D" id="2.10.240.10">
    <property type="entry name" value="Dihydroorotate dehydrogenase, electron transfer subunit"/>
    <property type="match status" value="1"/>
</dbReference>
<reference evidence="12" key="1">
    <citation type="submission" date="2016-06" db="EMBL/GenBank/DDBJ databases">
        <title>Four novel species of enterococci isolated from chicken manure.</title>
        <authorList>
            <person name="Van Tyne D."/>
        </authorList>
    </citation>
    <scope>NUCLEOTIDE SEQUENCE [LARGE SCALE GENOMIC DNA]</scope>
    <source>
        <strain evidence="12">JM9A</strain>
    </source>
</reference>
<keyword evidence="6" id="KW-0249">Electron transport</keyword>
<keyword evidence="8" id="KW-0411">Iron-sulfur</keyword>
<dbReference type="Pfam" id="PF00175">
    <property type="entry name" value="NAD_binding_1"/>
    <property type="match status" value="1"/>
</dbReference>
<evidence type="ECO:0000256" key="8">
    <source>
        <dbReference type="ARBA" id="ARBA00023014"/>
    </source>
</evidence>
<evidence type="ECO:0000256" key="2">
    <source>
        <dbReference type="ARBA" id="ARBA00022630"/>
    </source>
</evidence>
<dbReference type="InterPro" id="IPR017938">
    <property type="entry name" value="Riboflavin_synthase-like_b-brl"/>
</dbReference>
<dbReference type="PRINTS" id="PR00371">
    <property type="entry name" value="FPNCR"/>
</dbReference>
<dbReference type="EMBL" id="MAEI02000001">
    <property type="protein sequence ID" value="MEO1782914.1"/>
    <property type="molecule type" value="Genomic_DNA"/>
</dbReference>
<feature type="domain" description="FAD-binding FR-type" evidence="10">
    <location>
        <begin position="23"/>
        <end position="114"/>
    </location>
</feature>
<dbReference type="PANTHER" id="PTHR43513">
    <property type="entry name" value="DIHYDROOROTATE DEHYDROGENASE B (NAD(+)), ELECTRON TRANSFER SUBUNIT"/>
    <property type="match status" value="1"/>
</dbReference>
<evidence type="ECO:0000256" key="5">
    <source>
        <dbReference type="ARBA" id="ARBA00022827"/>
    </source>
</evidence>
<dbReference type="PROSITE" id="PS51384">
    <property type="entry name" value="FAD_FR"/>
    <property type="match status" value="1"/>
</dbReference>
<proteinExistence type="predicted"/>
<dbReference type="SUPFAM" id="SSF63380">
    <property type="entry name" value="Riboflavin synthase domain-like"/>
    <property type="match status" value="1"/>
</dbReference>
<comment type="cofactor">
    <cofactor evidence="9">
        <name>[2Fe-2S] cluster</name>
        <dbReference type="ChEBI" id="CHEBI:190135"/>
    </cofactor>
</comment>
<keyword evidence="5" id="KW-0274">FAD</keyword>
<keyword evidence="4" id="KW-0479">Metal-binding</keyword>
<dbReference type="Gene3D" id="2.40.30.10">
    <property type="entry name" value="Translation factors"/>
    <property type="match status" value="1"/>
</dbReference>
<evidence type="ECO:0000259" key="10">
    <source>
        <dbReference type="PROSITE" id="PS51384"/>
    </source>
</evidence>
<gene>
    <name evidence="11" type="ORF">BAU18_002531</name>
</gene>
<dbReference type="InterPro" id="IPR014260">
    <property type="entry name" value="Sulphite_reductase_B"/>
</dbReference>
<dbReference type="InterPro" id="IPR001709">
    <property type="entry name" value="Flavoprot_Pyr_Nucl_cyt_Rdtase"/>
</dbReference>
<dbReference type="PRINTS" id="PR00410">
    <property type="entry name" value="PHEHYDRXLASE"/>
</dbReference>
<dbReference type="InterPro" id="IPR017927">
    <property type="entry name" value="FAD-bd_FR_type"/>
</dbReference>
<evidence type="ECO:0000256" key="6">
    <source>
        <dbReference type="ARBA" id="ARBA00022982"/>
    </source>
</evidence>
<dbReference type="RefSeq" id="WP_237583951.1">
    <property type="nucleotide sequence ID" value="NZ_JAQFAM010000001.1"/>
</dbReference>
<dbReference type="InterPro" id="IPR039261">
    <property type="entry name" value="FNR_nucleotide-bd"/>
</dbReference>
<keyword evidence="2" id="KW-0285">Flavoprotein</keyword>
<evidence type="ECO:0000256" key="3">
    <source>
        <dbReference type="ARBA" id="ARBA00022714"/>
    </source>
</evidence>
<dbReference type="InterPro" id="IPR012165">
    <property type="entry name" value="Cyt_c3_hydrogenase_gsu"/>
</dbReference>
<evidence type="ECO:0000256" key="4">
    <source>
        <dbReference type="ARBA" id="ARBA00022723"/>
    </source>
</evidence>
<keyword evidence="1" id="KW-0813">Transport</keyword>
<dbReference type="InterPro" id="IPR001433">
    <property type="entry name" value="OxRdtase_FAD/NAD-bd"/>
</dbReference>
<keyword evidence="12" id="KW-1185">Reference proteome</keyword>
<dbReference type="CDD" id="cd06221">
    <property type="entry name" value="sulfite_reductase_like"/>
    <property type="match status" value="1"/>
</dbReference>
<dbReference type="Pfam" id="PF10418">
    <property type="entry name" value="DHODB_Fe-S_bind"/>
    <property type="match status" value="1"/>
</dbReference>
<dbReference type="PANTHER" id="PTHR43513:SF1">
    <property type="entry name" value="ANAEROBIC SULFITE REDUCTASE SUBUNIT B"/>
    <property type="match status" value="1"/>
</dbReference>
<dbReference type="SUPFAM" id="SSF52343">
    <property type="entry name" value="Ferredoxin reductase-like, C-terminal NADP-linked domain"/>
    <property type="match status" value="1"/>
</dbReference>
<accession>A0ABV0F6M4</accession>